<feature type="compositionally biased region" description="Low complexity" evidence="2">
    <location>
        <begin position="55"/>
        <end position="77"/>
    </location>
</feature>
<sequence>MTRLLLAALACCAASVTAVLYGFPAPTTAPAVPVPRSLPPSAAAAPALPAPSAPARPAAPTVRPAPAAPPEADGPAPTLSAEEAQVLMQVMAERGDPRSPALGGLEPRRPAPAAALDDPRAYSAFEAEAERRQAQAYLDGIREIPAIRERIEDAAQSGERDAAQLDEARAALQQLEMLRDSLARDAPGLLPEASPATP</sequence>
<dbReference type="Proteomes" id="UP000315235">
    <property type="component" value="Unassembled WGS sequence"/>
</dbReference>
<feature type="signal peptide" evidence="3">
    <location>
        <begin position="1"/>
        <end position="18"/>
    </location>
</feature>
<dbReference type="OrthoDB" id="6896049at2"/>
<evidence type="ECO:0000256" key="1">
    <source>
        <dbReference type="SAM" id="Coils"/>
    </source>
</evidence>
<evidence type="ECO:0000313" key="4">
    <source>
        <dbReference type="EMBL" id="TRX73834.1"/>
    </source>
</evidence>
<evidence type="ECO:0000256" key="3">
    <source>
        <dbReference type="SAM" id="SignalP"/>
    </source>
</evidence>
<keyword evidence="3" id="KW-0732">Signal</keyword>
<protein>
    <recommendedName>
        <fullName evidence="6">Phospholipase C accessory protein PlcR</fullName>
    </recommendedName>
</protein>
<evidence type="ECO:0008006" key="6">
    <source>
        <dbReference type="Google" id="ProtNLM"/>
    </source>
</evidence>
<feature type="region of interest" description="Disordered" evidence="2">
    <location>
        <begin position="40"/>
        <end position="77"/>
    </location>
</feature>
<organism evidence="4 5">
    <name type="scientific">Pseudomonas mangiferae</name>
    <dbReference type="NCBI Taxonomy" id="2593654"/>
    <lineage>
        <taxon>Bacteria</taxon>
        <taxon>Pseudomonadati</taxon>
        <taxon>Pseudomonadota</taxon>
        <taxon>Gammaproteobacteria</taxon>
        <taxon>Pseudomonadales</taxon>
        <taxon>Pseudomonadaceae</taxon>
        <taxon>Pseudomonas</taxon>
    </lineage>
</organism>
<evidence type="ECO:0000313" key="5">
    <source>
        <dbReference type="Proteomes" id="UP000315235"/>
    </source>
</evidence>
<keyword evidence="1" id="KW-0175">Coiled coil</keyword>
<gene>
    <name evidence="4" type="ORF">FM069_15590</name>
</gene>
<feature type="region of interest" description="Disordered" evidence="2">
    <location>
        <begin position="95"/>
        <end position="116"/>
    </location>
</feature>
<feature type="chain" id="PRO_5022082572" description="Phospholipase C accessory protein PlcR" evidence="3">
    <location>
        <begin position="19"/>
        <end position="198"/>
    </location>
</feature>
<feature type="coiled-coil region" evidence="1">
    <location>
        <begin position="148"/>
        <end position="185"/>
    </location>
</feature>
<proteinExistence type="predicted"/>
<accession>A0A553GWF0</accession>
<name>A0A553GWF0_9PSED</name>
<dbReference type="RefSeq" id="WP_143489293.1">
    <property type="nucleotide sequence ID" value="NZ_VJOY01000011.1"/>
</dbReference>
<reference evidence="4 5" key="1">
    <citation type="submission" date="2019-07" db="EMBL/GenBank/DDBJ databases">
        <title>Pseudomonas mangiferae sp. nov., isolated from bark of mango tree in Thailand.</title>
        <authorList>
            <person name="Srisuk N."/>
            <person name="Anurat P."/>
        </authorList>
    </citation>
    <scope>NUCLEOTIDE SEQUENCE [LARGE SCALE GENOMIC DNA]</scope>
    <source>
        <strain evidence="4 5">DMKU_BBB3-04</strain>
    </source>
</reference>
<comment type="caution">
    <text evidence="4">The sequence shown here is derived from an EMBL/GenBank/DDBJ whole genome shotgun (WGS) entry which is preliminary data.</text>
</comment>
<evidence type="ECO:0000256" key="2">
    <source>
        <dbReference type="SAM" id="MobiDB-lite"/>
    </source>
</evidence>
<keyword evidence="5" id="KW-1185">Reference proteome</keyword>
<dbReference type="EMBL" id="VJOY01000011">
    <property type="protein sequence ID" value="TRX73834.1"/>
    <property type="molecule type" value="Genomic_DNA"/>
</dbReference>
<dbReference type="AlphaFoldDB" id="A0A553GWF0"/>